<proteinExistence type="predicted"/>
<dbReference type="InterPro" id="IPR013222">
    <property type="entry name" value="Glyco_hyd_98_carb-bd"/>
</dbReference>
<feature type="region of interest" description="Disordered" evidence="1">
    <location>
        <begin position="1"/>
        <end position="29"/>
    </location>
</feature>
<keyword evidence="2" id="KW-1133">Transmembrane helix</keyword>
<evidence type="ECO:0000256" key="2">
    <source>
        <dbReference type="SAM" id="Phobius"/>
    </source>
</evidence>
<sequence length="258" mass="26780">MVSTTTASRPVSVPPAPPTRPPAPPAGRRGTLLAASAVGLAVALITTVGVSLFNGDDGGAPTDDAAPPSREVVTSAPTTETETAEPATPEPATPETTTSEPTDERTEDPTDEPTDDPTRPATEEVSLTTLDPVAHDLGAELIAGSGTLNTEYHEVALVPDGYRARCGGFTEYNLGRAWTTLSMVAGVSDSSEEKAVRLTVEVDGTSVYSGEITLGAPRSLDLDVTDGLRLTITWEESSSDDCETGDLVLGTPTLRQVY</sequence>
<dbReference type="InterPro" id="IPR038637">
    <property type="entry name" value="NPCBM_sf"/>
</dbReference>
<protein>
    <recommendedName>
        <fullName evidence="3">Glycosyl hydrolase family 98 putative carbohydrate-binding module domain-containing protein</fullName>
    </recommendedName>
</protein>
<dbReference type="EMBL" id="RFFJ01000120">
    <property type="protein sequence ID" value="RMI37203.1"/>
    <property type="molecule type" value="Genomic_DNA"/>
</dbReference>
<feature type="compositionally biased region" description="Pro residues" evidence="1">
    <location>
        <begin position="12"/>
        <end position="25"/>
    </location>
</feature>
<evidence type="ECO:0000313" key="5">
    <source>
        <dbReference type="Proteomes" id="UP000278673"/>
    </source>
</evidence>
<feature type="transmembrane region" description="Helical" evidence="2">
    <location>
        <begin position="30"/>
        <end position="53"/>
    </location>
</feature>
<feature type="compositionally biased region" description="Low complexity" evidence="1">
    <location>
        <begin position="1"/>
        <end position="11"/>
    </location>
</feature>
<evidence type="ECO:0000256" key="1">
    <source>
        <dbReference type="SAM" id="MobiDB-lite"/>
    </source>
</evidence>
<accession>A0A3M2LL06</accession>
<name>A0A3M2LL06_9ACTN</name>
<dbReference type="AlphaFoldDB" id="A0A3M2LL06"/>
<feature type="region of interest" description="Disordered" evidence="1">
    <location>
        <begin position="59"/>
        <end position="124"/>
    </location>
</feature>
<feature type="domain" description="Glycosyl hydrolase family 98 putative carbohydrate-binding module" evidence="3">
    <location>
        <begin position="170"/>
        <end position="239"/>
    </location>
</feature>
<dbReference type="Pfam" id="PF08305">
    <property type="entry name" value="NPCBM"/>
    <property type="match status" value="1"/>
</dbReference>
<keyword evidence="5" id="KW-1185">Reference proteome</keyword>
<evidence type="ECO:0000259" key="3">
    <source>
        <dbReference type="Pfam" id="PF08305"/>
    </source>
</evidence>
<gene>
    <name evidence="4" type="ORF">EBN88_19650</name>
</gene>
<feature type="compositionally biased region" description="Low complexity" evidence="1">
    <location>
        <begin position="59"/>
        <end position="87"/>
    </location>
</feature>
<dbReference type="SUPFAM" id="SSF49785">
    <property type="entry name" value="Galactose-binding domain-like"/>
    <property type="match status" value="1"/>
</dbReference>
<reference evidence="4 5" key="1">
    <citation type="submission" date="2018-10" db="EMBL/GenBank/DDBJ databases">
        <title>Isolation, diversity and antifungal activity of actinobacteria from wheat.</title>
        <authorList>
            <person name="Han C."/>
        </authorList>
    </citation>
    <scope>NUCLEOTIDE SEQUENCE [LARGE SCALE GENOMIC DNA]</scope>
    <source>
        <strain evidence="4 5">NEAU-YY642</strain>
    </source>
</reference>
<keyword evidence="2" id="KW-0812">Transmembrane</keyword>
<keyword evidence="2" id="KW-0472">Membrane</keyword>
<organism evidence="4 5">
    <name type="scientific">Streptomyces triticirhizae</name>
    <dbReference type="NCBI Taxonomy" id="2483353"/>
    <lineage>
        <taxon>Bacteria</taxon>
        <taxon>Bacillati</taxon>
        <taxon>Actinomycetota</taxon>
        <taxon>Actinomycetes</taxon>
        <taxon>Kitasatosporales</taxon>
        <taxon>Streptomycetaceae</taxon>
        <taxon>Streptomyces</taxon>
    </lineage>
</organism>
<dbReference type="Proteomes" id="UP000278673">
    <property type="component" value="Unassembled WGS sequence"/>
</dbReference>
<evidence type="ECO:0000313" key="4">
    <source>
        <dbReference type="EMBL" id="RMI37203.1"/>
    </source>
</evidence>
<dbReference type="InterPro" id="IPR008979">
    <property type="entry name" value="Galactose-bd-like_sf"/>
</dbReference>
<dbReference type="Gene3D" id="2.60.120.1060">
    <property type="entry name" value="NPCBM/NEW2 domain"/>
    <property type="match status" value="1"/>
</dbReference>
<comment type="caution">
    <text evidence="4">The sequence shown here is derived from an EMBL/GenBank/DDBJ whole genome shotgun (WGS) entry which is preliminary data.</text>
</comment>